<feature type="compositionally biased region" description="Gly residues" evidence="1">
    <location>
        <begin position="7"/>
        <end position="17"/>
    </location>
</feature>
<feature type="compositionally biased region" description="Basic residues" evidence="1">
    <location>
        <begin position="251"/>
        <end position="260"/>
    </location>
</feature>
<dbReference type="SUPFAM" id="SSF54277">
    <property type="entry name" value="CAD &amp; PB1 domains"/>
    <property type="match status" value="1"/>
</dbReference>
<dbReference type="AlphaFoldDB" id="A0A9Q0G3N9"/>
<feature type="domain" description="PB1" evidence="2">
    <location>
        <begin position="49"/>
        <end position="135"/>
    </location>
</feature>
<dbReference type="SMART" id="SM00666">
    <property type="entry name" value="PB1"/>
    <property type="match status" value="1"/>
</dbReference>
<reference evidence="3" key="2">
    <citation type="journal article" date="2023" name="Plants (Basel)">
        <title>Annotation of the Turnera subulata (Passifloraceae) Draft Genome Reveals the S-Locus Evolved after the Divergence of Turneroideae from Passifloroideae in a Stepwise Manner.</title>
        <authorList>
            <person name="Henning P.M."/>
            <person name="Roalson E.H."/>
            <person name="Mir W."/>
            <person name="McCubbin A.G."/>
            <person name="Shore J.S."/>
        </authorList>
    </citation>
    <scope>NUCLEOTIDE SEQUENCE</scope>
    <source>
        <strain evidence="3">F60SS</strain>
    </source>
</reference>
<feature type="compositionally biased region" description="Low complexity" evidence="1">
    <location>
        <begin position="18"/>
        <end position="30"/>
    </location>
</feature>
<dbReference type="Gene3D" id="3.10.20.90">
    <property type="entry name" value="Phosphatidylinositol 3-kinase Catalytic Subunit, Chain A, domain 1"/>
    <property type="match status" value="1"/>
</dbReference>
<proteinExistence type="predicted"/>
<dbReference type="OrthoDB" id="1882326at2759"/>
<protein>
    <recommendedName>
        <fullName evidence="2">PB1 domain-containing protein</fullName>
    </recommendedName>
</protein>
<feature type="region of interest" description="Disordered" evidence="1">
    <location>
        <begin position="183"/>
        <end position="203"/>
    </location>
</feature>
<dbReference type="PANTHER" id="PTHR31066">
    <property type="entry name" value="OS05G0427100 PROTEIN-RELATED"/>
    <property type="match status" value="1"/>
</dbReference>
<dbReference type="InterPro" id="IPR053198">
    <property type="entry name" value="Gynoecium_Dev_Regulator"/>
</dbReference>
<name>A0A9Q0G3N9_9ROSI</name>
<comment type="caution">
    <text evidence="3">The sequence shown here is derived from an EMBL/GenBank/DDBJ whole genome shotgun (WGS) entry which is preliminary data.</text>
</comment>
<evidence type="ECO:0000313" key="3">
    <source>
        <dbReference type="EMBL" id="KAJ4842603.1"/>
    </source>
</evidence>
<feature type="compositionally biased region" description="Basic and acidic residues" evidence="1">
    <location>
        <begin position="317"/>
        <end position="335"/>
    </location>
</feature>
<dbReference type="CDD" id="cd06410">
    <property type="entry name" value="PB1_UP2"/>
    <property type="match status" value="1"/>
</dbReference>
<feature type="compositionally biased region" description="Polar residues" evidence="1">
    <location>
        <begin position="183"/>
        <end position="197"/>
    </location>
</feature>
<evidence type="ECO:0000256" key="1">
    <source>
        <dbReference type="SAM" id="MobiDB-lite"/>
    </source>
</evidence>
<evidence type="ECO:0000259" key="2">
    <source>
        <dbReference type="SMART" id="SM00666"/>
    </source>
</evidence>
<feature type="region of interest" description="Disordered" evidence="1">
    <location>
        <begin position="1"/>
        <end position="32"/>
    </location>
</feature>
<feature type="region of interest" description="Disordered" evidence="1">
    <location>
        <begin position="251"/>
        <end position="341"/>
    </location>
</feature>
<dbReference type="PANTHER" id="PTHR31066:SF47">
    <property type="entry name" value="PB1 DOMAIN-CONTAINING PROTEIN"/>
    <property type="match status" value="1"/>
</dbReference>
<sequence>MATIETGFGGGGGGGAAAGDESAPASSSSSPRNKVKFLCSYGGKIMPRPPDGLLKYVGGETRVIAVPRDINFADLMKKLSTECEGEMVLKYQVMPEDLDVLVTVKTNEDLKHMLEEYDRLGSEGTPKLRAFLFPSGPAGSENPTSPRDFLPIEQRYIDALNGMARATSHFRLPPINANRPTFSISACSSPKSTSPESNAADPVPQDFSLMNGYRNSRLPMNKVHSSPSLVSLANPQHQSNTLNNHSLYRHHHHHYQHHQQPHLYAHQPPRPSHEPHRMSPSFSAGRCDFGRAPVSAGPIPYNSSRHNMGSGHPHKYGYYEEHSGHRPRGYDRSDSVPHSPR</sequence>
<dbReference type="InterPro" id="IPR000270">
    <property type="entry name" value="PB1_dom"/>
</dbReference>
<gene>
    <name evidence="3" type="ORF">Tsubulata_025118</name>
</gene>
<organism evidence="3 4">
    <name type="scientific">Turnera subulata</name>
    <dbReference type="NCBI Taxonomy" id="218843"/>
    <lineage>
        <taxon>Eukaryota</taxon>
        <taxon>Viridiplantae</taxon>
        <taxon>Streptophyta</taxon>
        <taxon>Embryophyta</taxon>
        <taxon>Tracheophyta</taxon>
        <taxon>Spermatophyta</taxon>
        <taxon>Magnoliopsida</taxon>
        <taxon>eudicotyledons</taxon>
        <taxon>Gunneridae</taxon>
        <taxon>Pentapetalae</taxon>
        <taxon>rosids</taxon>
        <taxon>fabids</taxon>
        <taxon>Malpighiales</taxon>
        <taxon>Passifloraceae</taxon>
        <taxon>Turnera</taxon>
    </lineage>
</organism>
<reference evidence="3" key="1">
    <citation type="submission" date="2022-02" db="EMBL/GenBank/DDBJ databases">
        <authorList>
            <person name="Henning P.M."/>
            <person name="McCubbin A.G."/>
            <person name="Shore J.S."/>
        </authorList>
    </citation>
    <scope>NUCLEOTIDE SEQUENCE</scope>
    <source>
        <strain evidence="3">F60SS</strain>
        <tissue evidence="3">Leaves</tissue>
    </source>
</reference>
<dbReference type="Proteomes" id="UP001141552">
    <property type="component" value="Unassembled WGS sequence"/>
</dbReference>
<dbReference type="Pfam" id="PF00564">
    <property type="entry name" value="PB1"/>
    <property type="match status" value="1"/>
</dbReference>
<accession>A0A9Q0G3N9</accession>
<keyword evidence="4" id="KW-1185">Reference proteome</keyword>
<evidence type="ECO:0000313" key="4">
    <source>
        <dbReference type="Proteomes" id="UP001141552"/>
    </source>
</evidence>
<dbReference type="EMBL" id="JAKUCV010002454">
    <property type="protein sequence ID" value="KAJ4842603.1"/>
    <property type="molecule type" value="Genomic_DNA"/>
</dbReference>